<sequence length="136" mass="15513">MGHSAPFGAHLTKQFQIPAHQFRWVIHEVSMYMARSFQSPRAAVPIPTPTFPRKLHSLISALVRGARSPLPTIVFQFYGLVLRMKNQTRCKSKHFNHTAPVLIGFWCQRRIVENGLSMARNGTLVNVELYRSVKSN</sequence>
<comment type="caution">
    <text evidence="1">The sequence shown here is derived from an EMBL/GenBank/DDBJ whole genome shotgun (WGS) entry which is preliminary data.</text>
</comment>
<dbReference type="Proteomes" id="UP000499080">
    <property type="component" value="Unassembled WGS sequence"/>
</dbReference>
<evidence type="ECO:0000313" key="1">
    <source>
        <dbReference type="EMBL" id="GBM33101.1"/>
    </source>
</evidence>
<proteinExistence type="predicted"/>
<organism evidence="1 2">
    <name type="scientific">Araneus ventricosus</name>
    <name type="common">Orbweaver spider</name>
    <name type="synonym">Epeira ventricosa</name>
    <dbReference type="NCBI Taxonomy" id="182803"/>
    <lineage>
        <taxon>Eukaryota</taxon>
        <taxon>Metazoa</taxon>
        <taxon>Ecdysozoa</taxon>
        <taxon>Arthropoda</taxon>
        <taxon>Chelicerata</taxon>
        <taxon>Arachnida</taxon>
        <taxon>Araneae</taxon>
        <taxon>Araneomorphae</taxon>
        <taxon>Entelegynae</taxon>
        <taxon>Araneoidea</taxon>
        <taxon>Araneidae</taxon>
        <taxon>Araneus</taxon>
    </lineage>
</organism>
<gene>
    <name evidence="1" type="ORF">AVEN_9642_1</name>
</gene>
<keyword evidence="2" id="KW-1185">Reference proteome</keyword>
<name>A0A4Y2EW58_ARAVE</name>
<evidence type="ECO:0000313" key="2">
    <source>
        <dbReference type="Proteomes" id="UP000499080"/>
    </source>
</evidence>
<accession>A0A4Y2EW58</accession>
<dbReference type="AlphaFoldDB" id="A0A4Y2EW58"/>
<dbReference type="EMBL" id="BGPR01000724">
    <property type="protein sequence ID" value="GBM33101.1"/>
    <property type="molecule type" value="Genomic_DNA"/>
</dbReference>
<reference evidence="1 2" key="1">
    <citation type="journal article" date="2019" name="Sci. Rep.">
        <title>Orb-weaving spider Araneus ventricosus genome elucidates the spidroin gene catalogue.</title>
        <authorList>
            <person name="Kono N."/>
            <person name="Nakamura H."/>
            <person name="Ohtoshi R."/>
            <person name="Moran D.A.P."/>
            <person name="Shinohara A."/>
            <person name="Yoshida Y."/>
            <person name="Fujiwara M."/>
            <person name="Mori M."/>
            <person name="Tomita M."/>
            <person name="Arakawa K."/>
        </authorList>
    </citation>
    <scope>NUCLEOTIDE SEQUENCE [LARGE SCALE GENOMIC DNA]</scope>
</reference>
<protein>
    <submittedName>
        <fullName evidence="1">Uncharacterized protein</fullName>
    </submittedName>
</protein>